<evidence type="ECO:0000313" key="1">
    <source>
        <dbReference type="EMBL" id="GMA86320.1"/>
    </source>
</evidence>
<gene>
    <name evidence="1" type="ORF">GCM10025868_15700</name>
</gene>
<accession>A0ABQ6JHK5</accession>
<keyword evidence="2" id="KW-1185">Reference proteome</keyword>
<comment type="caution">
    <text evidence="1">The sequence shown here is derived from an EMBL/GenBank/DDBJ whole genome shotgun (WGS) entry which is preliminary data.</text>
</comment>
<protein>
    <recommendedName>
        <fullName evidence="3">Fe/B12 periplasmic-binding domain-containing protein</fullName>
    </recommendedName>
</protein>
<organism evidence="1 2">
    <name type="scientific">Angustibacter aerolatus</name>
    <dbReference type="NCBI Taxonomy" id="1162965"/>
    <lineage>
        <taxon>Bacteria</taxon>
        <taxon>Bacillati</taxon>
        <taxon>Actinomycetota</taxon>
        <taxon>Actinomycetes</taxon>
        <taxon>Kineosporiales</taxon>
        <taxon>Kineosporiaceae</taxon>
    </lineage>
</organism>
<name>A0ABQ6JHK5_9ACTN</name>
<sequence>MTNDYFAKLENDDFYGTLSAEQADVLDADVLVFFGEPEDTKESILQRVPSMGTVPAFKEDRTVLVTDLEDSMAFSAASVLSIPLALDAIVPEAKRITA</sequence>
<dbReference type="SUPFAM" id="SSF53807">
    <property type="entry name" value="Helical backbone' metal receptor"/>
    <property type="match status" value="1"/>
</dbReference>
<evidence type="ECO:0008006" key="3">
    <source>
        <dbReference type="Google" id="ProtNLM"/>
    </source>
</evidence>
<dbReference type="Proteomes" id="UP001157017">
    <property type="component" value="Unassembled WGS sequence"/>
</dbReference>
<dbReference type="EMBL" id="BSUZ01000001">
    <property type="protein sequence ID" value="GMA86320.1"/>
    <property type="molecule type" value="Genomic_DNA"/>
</dbReference>
<evidence type="ECO:0000313" key="2">
    <source>
        <dbReference type="Proteomes" id="UP001157017"/>
    </source>
</evidence>
<reference evidence="2" key="1">
    <citation type="journal article" date="2019" name="Int. J. Syst. Evol. Microbiol.">
        <title>The Global Catalogue of Microorganisms (GCM) 10K type strain sequencing project: providing services to taxonomists for standard genome sequencing and annotation.</title>
        <authorList>
            <consortium name="The Broad Institute Genomics Platform"/>
            <consortium name="The Broad Institute Genome Sequencing Center for Infectious Disease"/>
            <person name="Wu L."/>
            <person name="Ma J."/>
        </authorList>
    </citation>
    <scope>NUCLEOTIDE SEQUENCE [LARGE SCALE GENOMIC DNA]</scope>
    <source>
        <strain evidence="2">NBRC 108730</strain>
    </source>
</reference>
<dbReference type="Gene3D" id="3.40.50.1980">
    <property type="entry name" value="Nitrogenase molybdenum iron protein domain"/>
    <property type="match status" value="1"/>
</dbReference>
<proteinExistence type="predicted"/>